<dbReference type="Ensembl" id="ENSCLAT00000025371.1">
    <property type="protein sequence ID" value="ENSCLAP00000025125.1"/>
    <property type="gene ID" value="ENSCLAG00000017259.1"/>
</dbReference>
<dbReference type="SUPFAM" id="SSF81321">
    <property type="entry name" value="Family A G protein-coupled receptor-like"/>
    <property type="match status" value="1"/>
</dbReference>
<evidence type="ECO:0000256" key="6">
    <source>
        <dbReference type="ARBA" id="ARBA00023170"/>
    </source>
</evidence>
<reference evidence="11" key="1">
    <citation type="submission" date="2025-08" db="UniProtKB">
        <authorList>
            <consortium name="Ensembl"/>
        </authorList>
    </citation>
    <scope>IDENTIFICATION</scope>
</reference>
<evidence type="ECO:0000313" key="12">
    <source>
        <dbReference type="Proteomes" id="UP000694398"/>
    </source>
</evidence>
<dbReference type="PANTHER" id="PTHR11334:SF33">
    <property type="entry name" value="MAS-RELATED GPR, MEMBER A2A-RELATED"/>
    <property type="match status" value="1"/>
</dbReference>
<dbReference type="GO" id="GO:0004930">
    <property type="term" value="F:G protein-coupled receptor activity"/>
    <property type="evidence" value="ECO:0007669"/>
    <property type="project" value="UniProtKB-KW"/>
</dbReference>
<protein>
    <submittedName>
        <fullName evidence="11">Mas-related G-protein coupled receptor member A-like</fullName>
    </submittedName>
</protein>
<keyword evidence="6 8" id="KW-0675">Receptor</keyword>
<dbReference type="PROSITE" id="PS50262">
    <property type="entry name" value="G_PROTEIN_RECEP_F1_2"/>
    <property type="match status" value="1"/>
</dbReference>
<evidence type="ECO:0000256" key="4">
    <source>
        <dbReference type="ARBA" id="ARBA00023040"/>
    </source>
</evidence>
<dbReference type="InterPro" id="IPR000276">
    <property type="entry name" value="GPCR_Rhodpsn"/>
</dbReference>
<evidence type="ECO:0000256" key="2">
    <source>
        <dbReference type="ARBA" id="ARBA00022692"/>
    </source>
</evidence>
<evidence type="ECO:0000313" key="11">
    <source>
        <dbReference type="Ensembl" id="ENSCLAP00000025125.1"/>
    </source>
</evidence>
<reference evidence="11" key="2">
    <citation type="submission" date="2025-09" db="UniProtKB">
        <authorList>
            <consortium name="Ensembl"/>
        </authorList>
    </citation>
    <scope>IDENTIFICATION</scope>
</reference>
<dbReference type="OMA" id="VGAFRQQ"/>
<evidence type="ECO:0000256" key="1">
    <source>
        <dbReference type="ARBA" id="ARBA00004141"/>
    </source>
</evidence>
<name>A0A8C2W4N0_CHILA</name>
<evidence type="ECO:0000256" key="5">
    <source>
        <dbReference type="ARBA" id="ARBA00023136"/>
    </source>
</evidence>
<dbReference type="FunFam" id="1.20.1070.10:FF:000140">
    <property type="entry name" value="Mas-related G-protein coupled receptor member X2"/>
    <property type="match status" value="1"/>
</dbReference>
<evidence type="ECO:0000256" key="7">
    <source>
        <dbReference type="ARBA" id="ARBA00023224"/>
    </source>
</evidence>
<feature type="transmembrane region" description="Helical" evidence="9">
    <location>
        <begin position="115"/>
        <end position="135"/>
    </location>
</feature>
<evidence type="ECO:0000256" key="3">
    <source>
        <dbReference type="ARBA" id="ARBA00022989"/>
    </source>
</evidence>
<dbReference type="Pfam" id="PF00001">
    <property type="entry name" value="7tm_1"/>
    <property type="match status" value="1"/>
</dbReference>
<organism evidence="11 12">
    <name type="scientific">Chinchilla lanigera</name>
    <name type="common">Long-tailed chinchilla</name>
    <name type="synonym">Chinchilla villidera</name>
    <dbReference type="NCBI Taxonomy" id="34839"/>
    <lineage>
        <taxon>Eukaryota</taxon>
        <taxon>Metazoa</taxon>
        <taxon>Chordata</taxon>
        <taxon>Craniata</taxon>
        <taxon>Vertebrata</taxon>
        <taxon>Euteleostomi</taxon>
        <taxon>Mammalia</taxon>
        <taxon>Eutheria</taxon>
        <taxon>Euarchontoglires</taxon>
        <taxon>Glires</taxon>
        <taxon>Rodentia</taxon>
        <taxon>Hystricomorpha</taxon>
        <taxon>Chinchillidae</taxon>
        <taxon>Chinchilla</taxon>
    </lineage>
</organism>
<feature type="transmembrane region" description="Helical" evidence="9">
    <location>
        <begin position="232"/>
        <end position="258"/>
    </location>
</feature>
<dbReference type="InterPro" id="IPR026234">
    <property type="entry name" value="MRGPCRFAMILY"/>
</dbReference>
<dbReference type="GO" id="GO:0005886">
    <property type="term" value="C:plasma membrane"/>
    <property type="evidence" value="ECO:0007669"/>
    <property type="project" value="TreeGrafter"/>
</dbReference>
<sequence length="334" mass="37461">MDIGESYGGLLSMVPNTTTLGTEVTTMKGKNGSLPGTFNEKDLVPNVVIIISALAGLTGNSVVLWLLGFRMHRKAFSIYILNLAAADILFLCCHIIDSLLVLVKFSHPEVFFLPFYKTVMMFPYITGLSMLSAISTERCLSVLCPIWYRYRRHKHTSVTVCALLWAMSLLICILNKVYCGITDVRFKDAKCLKANFSTAACLAVLVLILSGSSLALLVRFLCGPRQMQLTRLYVTILLTVLVFLLCGLPLGIYWFVLIWTHDNFSENLHYGLYLASVVLSSVNSCANPIIYFFVGAFRRQLKKQTLKLLLQRALQDTPEEDENGGRMSLSREEW</sequence>
<keyword evidence="7 8" id="KW-0807">Transducer</keyword>
<dbReference type="Proteomes" id="UP000694398">
    <property type="component" value="Unassembled WGS sequence"/>
</dbReference>
<dbReference type="PANTHER" id="PTHR11334">
    <property type="entry name" value="MAS-RELATED G-PROTEIN COUPLED RECEPTOR"/>
    <property type="match status" value="1"/>
</dbReference>
<feature type="transmembrane region" description="Helical" evidence="9">
    <location>
        <begin position="43"/>
        <end position="67"/>
    </location>
</feature>
<keyword evidence="4 8" id="KW-0297">G-protein coupled receptor</keyword>
<comment type="similarity">
    <text evidence="8">Belongs to the G-protein coupled receptor 1 family.</text>
</comment>
<dbReference type="GeneTree" id="ENSGT01030000234639"/>
<keyword evidence="12" id="KW-1185">Reference proteome</keyword>
<feature type="domain" description="G-protein coupled receptors family 1 profile" evidence="10">
    <location>
        <begin position="59"/>
        <end position="291"/>
    </location>
</feature>
<comment type="subcellular location">
    <subcellularLocation>
        <location evidence="1">Membrane</location>
        <topology evidence="1">Multi-pass membrane protein</topology>
    </subcellularLocation>
</comment>
<dbReference type="InterPro" id="IPR017452">
    <property type="entry name" value="GPCR_Rhodpsn_7TM"/>
</dbReference>
<feature type="transmembrane region" description="Helical" evidence="9">
    <location>
        <begin position="79"/>
        <end position="103"/>
    </location>
</feature>
<feature type="transmembrane region" description="Helical" evidence="9">
    <location>
        <begin position="156"/>
        <end position="177"/>
    </location>
</feature>
<dbReference type="PROSITE" id="PS00237">
    <property type="entry name" value="G_PROTEIN_RECEP_F1_1"/>
    <property type="match status" value="1"/>
</dbReference>
<keyword evidence="5 9" id="KW-0472">Membrane</keyword>
<gene>
    <name evidence="11" type="primary">LOC102026211</name>
</gene>
<keyword evidence="2 8" id="KW-0812">Transmembrane</keyword>
<dbReference type="PRINTS" id="PR02108">
    <property type="entry name" value="MRGPCRFAMILY"/>
</dbReference>
<feature type="transmembrane region" description="Helical" evidence="9">
    <location>
        <begin position="270"/>
        <end position="294"/>
    </location>
</feature>
<dbReference type="AlphaFoldDB" id="A0A8C2W4N0"/>
<dbReference type="PRINTS" id="PR00237">
    <property type="entry name" value="GPCRRHODOPSN"/>
</dbReference>
<dbReference type="Gene3D" id="1.20.1070.10">
    <property type="entry name" value="Rhodopsin 7-helix transmembrane proteins"/>
    <property type="match status" value="1"/>
</dbReference>
<evidence type="ECO:0000259" key="10">
    <source>
        <dbReference type="PROSITE" id="PS50262"/>
    </source>
</evidence>
<evidence type="ECO:0000256" key="8">
    <source>
        <dbReference type="RuleBase" id="RU000688"/>
    </source>
</evidence>
<feature type="transmembrane region" description="Helical" evidence="9">
    <location>
        <begin position="197"/>
        <end position="220"/>
    </location>
</feature>
<accession>A0A8C2W4N0</accession>
<keyword evidence="3 9" id="KW-1133">Transmembrane helix</keyword>
<proteinExistence type="inferred from homology"/>
<evidence type="ECO:0000256" key="9">
    <source>
        <dbReference type="SAM" id="Phobius"/>
    </source>
</evidence>